<reference evidence="2 3" key="1">
    <citation type="journal article" date="2014" name="Genome Announc.">
        <title>Draft Genome Sequences of Three Strains of Bacteroides pyogenes Isolated from a Cat and Swine.</title>
        <authorList>
            <person name="Sakamoto M."/>
            <person name="Oshima K."/>
            <person name="Suda W."/>
            <person name="Kitamura K."/>
            <person name="Iida T."/>
            <person name="Hattori M."/>
            <person name="Ohkuma M."/>
        </authorList>
    </citation>
    <scope>NUCLEOTIDE SEQUENCE [LARGE SCALE GENOMIC DNA]</scope>
    <source>
        <strain evidence="2 3">JCM 6292</strain>
    </source>
</reference>
<comment type="caution">
    <text evidence="2">The sequence shown here is derived from an EMBL/GenBank/DDBJ whole genome shotgun (WGS) entry which is preliminary data.</text>
</comment>
<evidence type="ECO:0000313" key="2">
    <source>
        <dbReference type="EMBL" id="GAE15807.1"/>
    </source>
</evidence>
<sequence>MRLLYVADNGFSHQDGKFFMGKVNRVNSEQYRKYFDNIIYIGRDGCYKDDHEPVSSNVMIRLVSRYGYNEVKRAMIEMQDQYDVVLVRNGVLGCFAAKFASHLGKPLISYCGSDPFDLFMAKHTFKEMVIAHVWRYFERRKMQYADFAYYCTKSLFLKYPCKCDYMICSNVEIDIDNNALIDRLQRQSKEHNPIILGLIGQYRENDIKGISTVISALSILGKNYRFEIVGNGNPNQFSELMDKLKVKEQVFFNGFCSNRKELNTWLDSVDIYLQPSISEGLPRATIEAMARACPVIASNVGGMKDLLSEDYLIEPKDFKTLAKKILAFNDINSINMASKANFAKASEFAREVRDSKMDVFFNNILNAVK</sequence>
<dbReference type="SUPFAM" id="SSF53756">
    <property type="entry name" value="UDP-Glycosyltransferase/glycogen phosphorylase"/>
    <property type="match status" value="1"/>
</dbReference>
<name>W4P7S3_9BACE</name>
<dbReference type="Proteomes" id="UP000018861">
    <property type="component" value="Unassembled WGS sequence"/>
</dbReference>
<protein>
    <submittedName>
        <fullName evidence="2">Glycosyltransferase</fullName>
    </submittedName>
</protein>
<gene>
    <name evidence="2" type="ORF">JCM6292_2144</name>
</gene>
<dbReference type="GO" id="GO:0016757">
    <property type="term" value="F:glycosyltransferase activity"/>
    <property type="evidence" value="ECO:0007669"/>
    <property type="project" value="InterPro"/>
</dbReference>
<evidence type="ECO:0000259" key="1">
    <source>
        <dbReference type="Pfam" id="PF00534"/>
    </source>
</evidence>
<dbReference type="InterPro" id="IPR001296">
    <property type="entry name" value="Glyco_trans_1"/>
</dbReference>
<dbReference type="PANTHER" id="PTHR12526">
    <property type="entry name" value="GLYCOSYLTRANSFERASE"/>
    <property type="match status" value="1"/>
</dbReference>
<proteinExistence type="predicted"/>
<dbReference type="Gene3D" id="3.40.50.2000">
    <property type="entry name" value="Glycogen Phosphorylase B"/>
    <property type="match status" value="2"/>
</dbReference>
<dbReference type="Pfam" id="PF00534">
    <property type="entry name" value="Glycos_transf_1"/>
    <property type="match status" value="1"/>
</dbReference>
<evidence type="ECO:0000313" key="3">
    <source>
        <dbReference type="Proteomes" id="UP000018861"/>
    </source>
</evidence>
<dbReference type="AlphaFoldDB" id="W4P7S3"/>
<keyword evidence="2" id="KW-0808">Transferase</keyword>
<accession>W4P7S3</accession>
<feature type="domain" description="Glycosyl transferase family 1" evidence="1">
    <location>
        <begin position="187"/>
        <end position="328"/>
    </location>
</feature>
<dbReference type="EMBL" id="BAIQ01000022">
    <property type="protein sequence ID" value="GAE15807.1"/>
    <property type="molecule type" value="Genomic_DNA"/>
</dbReference>
<organism evidence="2 3">
    <name type="scientific">Bacteroides pyogenes JCM 6292</name>
    <dbReference type="NCBI Taxonomy" id="1235809"/>
    <lineage>
        <taxon>Bacteria</taxon>
        <taxon>Pseudomonadati</taxon>
        <taxon>Bacteroidota</taxon>
        <taxon>Bacteroidia</taxon>
        <taxon>Bacteroidales</taxon>
        <taxon>Bacteroidaceae</taxon>
        <taxon>Bacteroides</taxon>
    </lineage>
</organism>